<dbReference type="Pfam" id="PF00126">
    <property type="entry name" value="HTH_1"/>
    <property type="match status" value="1"/>
</dbReference>
<dbReference type="Gene3D" id="1.10.10.10">
    <property type="entry name" value="Winged helix-like DNA-binding domain superfamily/Winged helix DNA-binding domain"/>
    <property type="match status" value="1"/>
</dbReference>
<reference evidence="6 7" key="1">
    <citation type="submission" date="2020-07" db="EMBL/GenBank/DDBJ databases">
        <title>Sequencing the genomes of 1000 actinobacteria strains.</title>
        <authorList>
            <person name="Klenk H.-P."/>
        </authorList>
    </citation>
    <scope>NUCLEOTIDE SEQUENCE [LARGE SCALE GENOMIC DNA]</scope>
    <source>
        <strain evidence="6 7">DSM 102047</strain>
    </source>
</reference>
<protein>
    <submittedName>
        <fullName evidence="6">DNA-binding transcriptional LysR family regulator</fullName>
    </submittedName>
</protein>
<dbReference type="Pfam" id="PF03466">
    <property type="entry name" value="LysR_substrate"/>
    <property type="match status" value="1"/>
</dbReference>
<comment type="similarity">
    <text evidence="1">Belongs to the LysR transcriptional regulatory family.</text>
</comment>
<proteinExistence type="inferred from homology"/>
<gene>
    <name evidence="6" type="ORF">FHU41_001673</name>
</gene>
<dbReference type="PROSITE" id="PS50931">
    <property type="entry name" value="HTH_LYSR"/>
    <property type="match status" value="1"/>
</dbReference>
<dbReference type="CDD" id="cd05466">
    <property type="entry name" value="PBP2_LTTR_substrate"/>
    <property type="match status" value="1"/>
</dbReference>
<keyword evidence="7" id="KW-1185">Reference proteome</keyword>
<dbReference type="SUPFAM" id="SSF46785">
    <property type="entry name" value="Winged helix' DNA-binding domain"/>
    <property type="match status" value="1"/>
</dbReference>
<keyword evidence="4" id="KW-0804">Transcription</keyword>
<name>A0A7Y9LTL6_9MICC</name>
<dbReference type="SUPFAM" id="SSF53850">
    <property type="entry name" value="Periplasmic binding protein-like II"/>
    <property type="match status" value="1"/>
</dbReference>
<evidence type="ECO:0000256" key="1">
    <source>
        <dbReference type="ARBA" id="ARBA00009437"/>
    </source>
</evidence>
<dbReference type="InterPro" id="IPR036390">
    <property type="entry name" value="WH_DNA-bd_sf"/>
</dbReference>
<dbReference type="GO" id="GO:0003700">
    <property type="term" value="F:DNA-binding transcription factor activity"/>
    <property type="evidence" value="ECO:0007669"/>
    <property type="project" value="InterPro"/>
</dbReference>
<dbReference type="GO" id="GO:0032993">
    <property type="term" value="C:protein-DNA complex"/>
    <property type="evidence" value="ECO:0007669"/>
    <property type="project" value="TreeGrafter"/>
</dbReference>
<evidence type="ECO:0000256" key="4">
    <source>
        <dbReference type="ARBA" id="ARBA00023163"/>
    </source>
</evidence>
<keyword evidence="2" id="KW-0805">Transcription regulation</keyword>
<dbReference type="InterPro" id="IPR000847">
    <property type="entry name" value="LysR_HTH_N"/>
</dbReference>
<sequence length="301" mass="32815">MELAQLRALRELRDRGSIAAVARALRVTPSSVSQQLSALARSAGCALTYKDGRRTALTDAGQALAAAAVGVEAALEFAAEAVRTFQEEPAGRVSIAAFHSASWALFPELLAEFSTANGTEVSFCDEDVAQEDFPKLVSDYDLVIGHRLANGSPWPVSVRVEPLFYEPLDVAMPVSHRLAAKGSLEVSDLRDESWIAVHQGFPLRGAIELISSLCGQEAKIVHQINEFYVTARLVEASDCIALMPRYTIEQRIYPGLVLKPLVFPQLGRQVDCLMRPEVIQRGNVQAVLQSLHRISAQLLNP</sequence>
<dbReference type="Proteomes" id="UP000521748">
    <property type="component" value="Unassembled WGS sequence"/>
</dbReference>
<dbReference type="RefSeq" id="WP_179389208.1">
    <property type="nucleotide sequence ID" value="NZ_JACBYQ010000002.1"/>
</dbReference>
<dbReference type="InterPro" id="IPR036388">
    <property type="entry name" value="WH-like_DNA-bd_sf"/>
</dbReference>
<evidence type="ECO:0000256" key="2">
    <source>
        <dbReference type="ARBA" id="ARBA00023015"/>
    </source>
</evidence>
<dbReference type="GO" id="GO:0003677">
    <property type="term" value="F:DNA binding"/>
    <property type="evidence" value="ECO:0007669"/>
    <property type="project" value="UniProtKB-KW"/>
</dbReference>
<dbReference type="InterPro" id="IPR005119">
    <property type="entry name" value="LysR_subst-bd"/>
</dbReference>
<dbReference type="Gene3D" id="3.40.190.10">
    <property type="entry name" value="Periplasmic binding protein-like II"/>
    <property type="match status" value="2"/>
</dbReference>
<evidence type="ECO:0000313" key="7">
    <source>
        <dbReference type="Proteomes" id="UP000521748"/>
    </source>
</evidence>
<dbReference type="AlphaFoldDB" id="A0A7Y9LTL6"/>
<feature type="domain" description="HTH lysR-type" evidence="5">
    <location>
        <begin position="1"/>
        <end position="58"/>
    </location>
</feature>
<dbReference type="PANTHER" id="PTHR30346:SF29">
    <property type="entry name" value="LYSR SUBSTRATE-BINDING"/>
    <property type="match status" value="1"/>
</dbReference>
<accession>A0A7Y9LTL6</accession>
<evidence type="ECO:0000256" key="3">
    <source>
        <dbReference type="ARBA" id="ARBA00023125"/>
    </source>
</evidence>
<dbReference type="PANTHER" id="PTHR30346">
    <property type="entry name" value="TRANSCRIPTIONAL DUAL REGULATOR HCAR-RELATED"/>
    <property type="match status" value="1"/>
</dbReference>
<keyword evidence="3 6" id="KW-0238">DNA-binding</keyword>
<organism evidence="6 7">
    <name type="scientific">Psychromicrobium silvestre</name>
    <dbReference type="NCBI Taxonomy" id="1645614"/>
    <lineage>
        <taxon>Bacteria</taxon>
        <taxon>Bacillati</taxon>
        <taxon>Actinomycetota</taxon>
        <taxon>Actinomycetes</taxon>
        <taxon>Micrococcales</taxon>
        <taxon>Micrococcaceae</taxon>
        <taxon>Psychromicrobium</taxon>
    </lineage>
</organism>
<evidence type="ECO:0000259" key="5">
    <source>
        <dbReference type="PROSITE" id="PS50931"/>
    </source>
</evidence>
<comment type="caution">
    <text evidence="6">The sequence shown here is derived from an EMBL/GenBank/DDBJ whole genome shotgun (WGS) entry which is preliminary data.</text>
</comment>
<evidence type="ECO:0000313" key="6">
    <source>
        <dbReference type="EMBL" id="NYE95423.1"/>
    </source>
</evidence>
<dbReference type="EMBL" id="JACBYQ010000002">
    <property type="protein sequence ID" value="NYE95423.1"/>
    <property type="molecule type" value="Genomic_DNA"/>
</dbReference>